<protein>
    <submittedName>
        <fullName evidence="1">Uncharacterized protein</fullName>
    </submittedName>
</protein>
<proteinExistence type="predicted"/>
<dbReference type="Proteomes" id="UP000829720">
    <property type="component" value="Unassembled WGS sequence"/>
</dbReference>
<evidence type="ECO:0000313" key="1">
    <source>
        <dbReference type="EMBL" id="KAI1888713.1"/>
    </source>
</evidence>
<sequence>MQVKVRRHLTALHLQAAQTESSVTGGCCGDVMEPRTEVQVRSQTTSKCPQNPTTVYQSLHEEVTKALNFDLRHYTSHTPGTKGDPGETAQGNRALCLTVEHIVLQVTQDMAAEVAHEFHNIAGICRALSFNLILKSTQQSAGWSPEEDTSALTHTILQQQLDRETSLTYRHSEPDLQTL</sequence>
<gene>
    <name evidence="1" type="ORF">AGOR_G00171560</name>
</gene>
<keyword evidence="2" id="KW-1185">Reference proteome</keyword>
<organism evidence="1 2">
    <name type="scientific">Albula goreensis</name>
    <dbReference type="NCBI Taxonomy" id="1534307"/>
    <lineage>
        <taxon>Eukaryota</taxon>
        <taxon>Metazoa</taxon>
        <taxon>Chordata</taxon>
        <taxon>Craniata</taxon>
        <taxon>Vertebrata</taxon>
        <taxon>Euteleostomi</taxon>
        <taxon>Actinopterygii</taxon>
        <taxon>Neopterygii</taxon>
        <taxon>Teleostei</taxon>
        <taxon>Albuliformes</taxon>
        <taxon>Albulidae</taxon>
        <taxon>Albula</taxon>
    </lineage>
</organism>
<dbReference type="OrthoDB" id="199838at2759"/>
<reference evidence="1" key="1">
    <citation type="submission" date="2021-01" db="EMBL/GenBank/DDBJ databases">
        <authorList>
            <person name="Zahm M."/>
            <person name="Roques C."/>
            <person name="Cabau C."/>
            <person name="Klopp C."/>
            <person name="Donnadieu C."/>
            <person name="Jouanno E."/>
            <person name="Lampietro C."/>
            <person name="Louis A."/>
            <person name="Herpin A."/>
            <person name="Echchiki A."/>
            <person name="Berthelot C."/>
            <person name="Parey E."/>
            <person name="Roest-Crollius H."/>
            <person name="Braasch I."/>
            <person name="Postlethwait J."/>
            <person name="Bobe J."/>
            <person name="Montfort J."/>
            <person name="Bouchez O."/>
            <person name="Begum T."/>
            <person name="Mejri S."/>
            <person name="Adams A."/>
            <person name="Chen W.-J."/>
            <person name="Guiguen Y."/>
        </authorList>
    </citation>
    <scope>NUCLEOTIDE SEQUENCE</scope>
    <source>
        <tissue evidence="1">Blood</tissue>
    </source>
</reference>
<comment type="caution">
    <text evidence="1">The sequence shown here is derived from an EMBL/GenBank/DDBJ whole genome shotgun (WGS) entry which is preliminary data.</text>
</comment>
<accession>A0A8T3CU07</accession>
<name>A0A8T3CU07_9TELE</name>
<evidence type="ECO:0000313" key="2">
    <source>
        <dbReference type="Proteomes" id="UP000829720"/>
    </source>
</evidence>
<dbReference type="AlphaFoldDB" id="A0A8T3CU07"/>
<dbReference type="EMBL" id="JAERUA010000016">
    <property type="protein sequence ID" value="KAI1888713.1"/>
    <property type="molecule type" value="Genomic_DNA"/>
</dbReference>